<organism evidence="2 3">
    <name type="scientific">Thermoanaerobacter thermohydrosulfuricus WC1</name>
    <dbReference type="NCBI Taxonomy" id="1198630"/>
    <lineage>
        <taxon>Bacteria</taxon>
        <taxon>Bacillati</taxon>
        <taxon>Bacillota</taxon>
        <taxon>Clostridia</taxon>
        <taxon>Thermoanaerobacterales</taxon>
        <taxon>Thermoanaerobacteraceae</taxon>
        <taxon>Thermoanaerobacter</taxon>
    </lineage>
</organism>
<feature type="domain" description="HTH cro/C1-type" evidence="1">
    <location>
        <begin position="10"/>
        <end position="61"/>
    </location>
</feature>
<dbReference type="RefSeq" id="WP_004403763.1">
    <property type="nucleotide sequence ID" value="NZ_KB731303.1"/>
</dbReference>
<dbReference type="InterPro" id="IPR010982">
    <property type="entry name" value="Lambda_DNA-bd_dom_sf"/>
</dbReference>
<accession>M8CV02</accession>
<proteinExistence type="predicted"/>
<dbReference type="SMART" id="SM00530">
    <property type="entry name" value="HTH_XRE"/>
    <property type="match status" value="1"/>
</dbReference>
<dbReference type="EMBL" id="AMYG01000055">
    <property type="protein sequence ID" value="EMT38183.1"/>
    <property type="molecule type" value="Genomic_DNA"/>
</dbReference>
<dbReference type="SUPFAM" id="SSF47413">
    <property type="entry name" value="lambda repressor-like DNA-binding domains"/>
    <property type="match status" value="1"/>
</dbReference>
<dbReference type="PATRIC" id="fig|1198630.3.peg.2288"/>
<evidence type="ECO:0000313" key="3">
    <source>
        <dbReference type="Proteomes" id="UP000013242"/>
    </source>
</evidence>
<dbReference type="Gene3D" id="1.10.260.40">
    <property type="entry name" value="lambda repressor-like DNA-binding domains"/>
    <property type="match status" value="1"/>
</dbReference>
<evidence type="ECO:0000259" key="1">
    <source>
        <dbReference type="PROSITE" id="PS50943"/>
    </source>
</evidence>
<gene>
    <name evidence="2" type="ORF">TthWC1_2283</name>
</gene>
<dbReference type="InterPro" id="IPR001387">
    <property type="entry name" value="Cro/C1-type_HTH"/>
</dbReference>
<dbReference type="Pfam" id="PF13560">
    <property type="entry name" value="HTH_31"/>
    <property type="match status" value="1"/>
</dbReference>
<dbReference type="CDD" id="cd00093">
    <property type="entry name" value="HTH_XRE"/>
    <property type="match status" value="1"/>
</dbReference>
<comment type="caution">
    <text evidence="2">The sequence shown here is derived from an EMBL/GenBank/DDBJ whole genome shotgun (WGS) entry which is preliminary data.</text>
</comment>
<dbReference type="Proteomes" id="UP000013242">
    <property type="component" value="Unassembled WGS sequence"/>
</dbReference>
<dbReference type="PROSITE" id="PS50943">
    <property type="entry name" value="HTH_CROC1"/>
    <property type="match status" value="1"/>
</dbReference>
<keyword evidence="3" id="KW-1185">Reference proteome</keyword>
<dbReference type="GO" id="GO:0003677">
    <property type="term" value="F:DNA binding"/>
    <property type="evidence" value="ECO:0007669"/>
    <property type="project" value="InterPro"/>
</dbReference>
<name>M8CV02_THETY</name>
<evidence type="ECO:0000313" key="2">
    <source>
        <dbReference type="EMBL" id="EMT38183.1"/>
    </source>
</evidence>
<dbReference type="AlphaFoldDB" id="M8CV02"/>
<sequence length="151" mass="17334">MQSQRKNIYRIARECAGYTREEAAELLYISTRSLADYETGKTIPPDDVVCRMVEVYRATWLAYEHLRQGAEVGRRYLPEVDLTDLARSVLKLQKEIADVNKINPDIVEVACDGVIDEHEMSKWKIVQREISEMAAAAMAVLFSQKERRALI</sequence>
<dbReference type="HOGENOM" id="CLU_120937_0_0_9"/>
<protein>
    <submittedName>
        <fullName evidence="2">Helix-turn-helix protein</fullName>
    </submittedName>
</protein>
<reference evidence="2 3" key="1">
    <citation type="journal article" date="2013" name="PLoS ONE">
        <title>Genomic Evaluation of Thermoanaerobacter spp. for the Construction of Designer Co-Cultures to Improve Lignocellulosic Biofuel Production.</title>
        <authorList>
            <person name="Verbeke T.J."/>
            <person name="Zhang X."/>
            <person name="Henrissat B."/>
            <person name="Spicer V."/>
            <person name="Rydzak T."/>
            <person name="Krokhin O.V."/>
            <person name="Fristensky B."/>
            <person name="Levin D.B."/>
            <person name="Sparling R."/>
        </authorList>
    </citation>
    <scope>NUCLEOTIDE SEQUENCE [LARGE SCALE GENOMIC DNA]</scope>
    <source>
        <strain evidence="2 3">WC1</strain>
    </source>
</reference>